<dbReference type="PIRSF" id="PIRSF004555">
    <property type="entry name" value="UCP004555"/>
    <property type="match status" value="1"/>
</dbReference>
<dbReference type="RefSeq" id="WP_078684997.1">
    <property type="nucleotide sequence ID" value="NZ_FUYA01000005.1"/>
</dbReference>
<keyword evidence="1 2" id="KW-0238">DNA-binding</keyword>
<dbReference type="InterPro" id="IPR036894">
    <property type="entry name" value="YbaB-like_sf"/>
</dbReference>
<comment type="similarity">
    <text evidence="2">Belongs to the YbaB/EbfC family.</text>
</comment>
<dbReference type="HAMAP" id="MF_00274">
    <property type="entry name" value="DNA_YbaB_EbfC"/>
    <property type="match status" value="1"/>
</dbReference>
<sequence>MKGMNDLVRQAQMMQRKMSKLQEDLEDRVVEASAGGGMVTVEATCSGSVKSLKIDPAVVDPEDVEMLQDLVLAAVNEAVKKGKETMESEMGKLTGGINIPGMF</sequence>
<comment type="function">
    <text evidence="2">Binds to DNA and alters its conformation. May be involved in regulation of gene expression, nucleoid organization and DNA protection.</text>
</comment>
<comment type="subcellular location">
    <subcellularLocation>
        <location evidence="2">Cytoplasm</location>
        <location evidence="2">Nucleoid</location>
    </subcellularLocation>
</comment>
<dbReference type="InterPro" id="IPR004401">
    <property type="entry name" value="YbaB/EbfC"/>
</dbReference>
<dbReference type="GO" id="GO:0003677">
    <property type="term" value="F:DNA binding"/>
    <property type="evidence" value="ECO:0007669"/>
    <property type="project" value="UniProtKB-UniRule"/>
</dbReference>
<comment type="subunit">
    <text evidence="2">Homodimer.</text>
</comment>
<proteinExistence type="inferred from homology"/>
<evidence type="ECO:0000256" key="1">
    <source>
        <dbReference type="ARBA" id="ARBA00023125"/>
    </source>
</evidence>
<dbReference type="STRING" id="1121442.SAMN02745702_01709"/>
<dbReference type="OrthoDB" id="9803080at2"/>
<accession>A0A1T4W6K5</accession>
<dbReference type="GO" id="GO:0005829">
    <property type="term" value="C:cytosol"/>
    <property type="evidence" value="ECO:0007669"/>
    <property type="project" value="TreeGrafter"/>
</dbReference>
<dbReference type="SUPFAM" id="SSF82607">
    <property type="entry name" value="YbaB-like"/>
    <property type="match status" value="1"/>
</dbReference>
<dbReference type="EMBL" id="FUYA01000005">
    <property type="protein sequence ID" value="SKA72817.1"/>
    <property type="molecule type" value="Genomic_DNA"/>
</dbReference>
<dbReference type="Pfam" id="PF02575">
    <property type="entry name" value="YbaB_DNA_bd"/>
    <property type="match status" value="1"/>
</dbReference>
<organism evidence="3 4">
    <name type="scientific">Desulfobaculum bizertense DSM 18034</name>
    <dbReference type="NCBI Taxonomy" id="1121442"/>
    <lineage>
        <taxon>Bacteria</taxon>
        <taxon>Pseudomonadati</taxon>
        <taxon>Thermodesulfobacteriota</taxon>
        <taxon>Desulfovibrionia</taxon>
        <taxon>Desulfovibrionales</taxon>
        <taxon>Desulfovibrionaceae</taxon>
        <taxon>Desulfobaculum</taxon>
    </lineage>
</organism>
<dbReference type="Gene3D" id="3.30.1310.10">
    <property type="entry name" value="Nucleoid-associated protein YbaB-like domain"/>
    <property type="match status" value="1"/>
</dbReference>
<dbReference type="AlphaFoldDB" id="A0A1T4W6K5"/>
<dbReference type="GO" id="GO:0043590">
    <property type="term" value="C:bacterial nucleoid"/>
    <property type="evidence" value="ECO:0007669"/>
    <property type="project" value="UniProtKB-UniRule"/>
</dbReference>
<keyword evidence="4" id="KW-1185">Reference proteome</keyword>
<gene>
    <name evidence="3" type="ORF">SAMN02745702_01709</name>
</gene>
<reference evidence="3 4" key="1">
    <citation type="submission" date="2017-02" db="EMBL/GenBank/DDBJ databases">
        <authorList>
            <person name="Peterson S.W."/>
        </authorList>
    </citation>
    <scope>NUCLEOTIDE SEQUENCE [LARGE SCALE GENOMIC DNA]</scope>
    <source>
        <strain evidence="3 4">DSM 18034</strain>
    </source>
</reference>
<evidence type="ECO:0000313" key="4">
    <source>
        <dbReference type="Proteomes" id="UP000189733"/>
    </source>
</evidence>
<dbReference type="NCBIfam" id="TIGR00103">
    <property type="entry name" value="DNA_YbaB_EbfC"/>
    <property type="match status" value="1"/>
</dbReference>
<evidence type="ECO:0000313" key="3">
    <source>
        <dbReference type="EMBL" id="SKA72817.1"/>
    </source>
</evidence>
<dbReference type="Proteomes" id="UP000189733">
    <property type="component" value="Unassembled WGS sequence"/>
</dbReference>
<evidence type="ECO:0000256" key="2">
    <source>
        <dbReference type="HAMAP-Rule" id="MF_00274"/>
    </source>
</evidence>
<name>A0A1T4W6K5_9BACT</name>
<protein>
    <recommendedName>
        <fullName evidence="2">Nucleoid-associated protein SAMN02745702_01709</fullName>
    </recommendedName>
</protein>
<keyword evidence="2" id="KW-0963">Cytoplasm</keyword>
<dbReference type="PANTHER" id="PTHR33449:SF1">
    <property type="entry name" value="NUCLEOID-ASSOCIATED PROTEIN YBAB"/>
    <property type="match status" value="1"/>
</dbReference>
<dbReference type="PANTHER" id="PTHR33449">
    <property type="entry name" value="NUCLEOID-ASSOCIATED PROTEIN YBAB"/>
    <property type="match status" value="1"/>
</dbReference>